<dbReference type="Proteomes" id="UP000199520">
    <property type="component" value="Unassembled WGS sequence"/>
</dbReference>
<name>A0A1I4LV13_9FIRM</name>
<keyword evidence="1" id="KW-0812">Transmembrane</keyword>
<dbReference type="InterPro" id="IPR038377">
    <property type="entry name" value="Na/Glc_symporter_sf"/>
</dbReference>
<dbReference type="OrthoDB" id="4424890at2"/>
<dbReference type="PANTHER" id="PTHR37814:SF1">
    <property type="entry name" value="MEMBRANE PROTEIN"/>
    <property type="match status" value="1"/>
</dbReference>
<dbReference type="AlphaFoldDB" id="A0A1I4LV13"/>
<keyword evidence="3" id="KW-1185">Reference proteome</keyword>
<dbReference type="PANTHER" id="PTHR37814">
    <property type="entry name" value="CONSERVED MEMBRANE PROTEIN"/>
    <property type="match status" value="1"/>
</dbReference>
<evidence type="ECO:0000256" key="1">
    <source>
        <dbReference type="SAM" id="Phobius"/>
    </source>
</evidence>
<reference evidence="3" key="1">
    <citation type="submission" date="2016-10" db="EMBL/GenBank/DDBJ databases">
        <authorList>
            <person name="Varghese N."/>
            <person name="Submissions S."/>
        </authorList>
    </citation>
    <scope>NUCLEOTIDE SEQUENCE [LARGE SCALE GENOMIC DNA]</scope>
    <source>
        <strain evidence="3">DSM 13327</strain>
    </source>
</reference>
<gene>
    <name evidence="2" type="ORF">SAMN04490355_10277</name>
</gene>
<evidence type="ECO:0000313" key="2">
    <source>
        <dbReference type="EMBL" id="SFL94397.1"/>
    </source>
</evidence>
<feature type="transmembrane region" description="Helical" evidence="1">
    <location>
        <begin position="46"/>
        <end position="64"/>
    </location>
</feature>
<proteinExistence type="predicted"/>
<feature type="transmembrane region" description="Helical" evidence="1">
    <location>
        <begin position="195"/>
        <end position="218"/>
    </location>
</feature>
<accession>A0A1I4LV13</accession>
<feature type="transmembrane region" description="Helical" evidence="1">
    <location>
        <begin position="90"/>
        <end position="111"/>
    </location>
</feature>
<dbReference type="RefSeq" id="WP_090938742.1">
    <property type="nucleotide sequence ID" value="NZ_FOTS01000027.1"/>
</dbReference>
<sequence>MENQAVSWKKVCIIAGAFCAFWIGSGVATGQEAMQFAATHGAFKGMAINILYMLLLMFMGYVLYGTGQREQFDNPYDVFEYYCGKHIGQVYLWFTVVLSYCSYVVMMAGAGATIHQYYGVSTSTGTYFVAILACLTAILGIQKLLDVIGVIGPIKIVFLSIIGFYALGTIAGNPDVLATNSVLVSQAGFKQITSIWPWSAVLWALLGLIYGITFFIVSGQVCQSVKEARMGAILGVFATCVVLSLLTIAEVVYLDLIRGQQVPTLAIAKSVAPFLTKVFAPIIVLCIYSAVASLLLLVTRKFAEDKTKKFNLLAVCLTVVGMFFGTLLPFDQLANILYPISGYIAIALIGFIIYKEFINKDAFPYKCKKASVNTSMDDIAE</sequence>
<dbReference type="Gene3D" id="1.20.1730.10">
    <property type="entry name" value="Sodium/glucose cotransporter"/>
    <property type="match status" value="1"/>
</dbReference>
<keyword evidence="1" id="KW-1133">Transmembrane helix</keyword>
<feature type="transmembrane region" description="Helical" evidence="1">
    <location>
        <begin position="310"/>
        <end position="330"/>
    </location>
</feature>
<protein>
    <submittedName>
        <fullName evidence="2">Uncharacterized membrane protein YkvI</fullName>
    </submittedName>
</protein>
<feature type="transmembrane region" description="Helical" evidence="1">
    <location>
        <begin position="117"/>
        <end position="140"/>
    </location>
</feature>
<feature type="transmembrane region" description="Helical" evidence="1">
    <location>
        <begin position="147"/>
        <end position="167"/>
    </location>
</feature>
<feature type="transmembrane region" description="Helical" evidence="1">
    <location>
        <begin position="230"/>
        <end position="254"/>
    </location>
</feature>
<dbReference type="STRING" id="1123291.SAMN04490355_10277"/>
<keyword evidence="1" id="KW-0472">Membrane</keyword>
<feature type="transmembrane region" description="Helical" evidence="1">
    <location>
        <begin position="336"/>
        <end position="354"/>
    </location>
</feature>
<dbReference type="EMBL" id="FOTS01000027">
    <property type="protein sequence ID" value="SFL94397.1"/>
    <property type="molecule type" value="Genomic_DNA"/>
</dbReference>
<feature type="transmembrane region" description="Helical" evidence="1">
    <location>
        <begin position="274"/>
        <end position="298"/>
    </location>
</feature>
<organism evidence="2 3">
    <name type="scientific">Pelosinus propionicus DSM 13327</name>
    <dbReference type="NCBI Taxonomy" id="1123291"/>
    <lineage>
        <taxon>Bacteria</taxon>
        <taxon>Bacillati</taxon>
        <taxon>Bacillota</taxon>
        <taxon>Negativicutes</taxon>
        <taxon>Selenomonadales</taxon>
        <taxon>Sporomusaceae</taxon>
        <taxon>Pelosinus</taxon>
    </lineage>
</organism>
<dbReference type="InterPro" id="IPR038728">
    <property type="entry name" value="YkvI-like"/>
</dbReference>
<evidence type="ECO:0000313" key="3">
    <source>
        <dbReference type="Proteomes" id="UP000199520"/>
    </source>
</evidence>